<feature type="compositionally biased region" description="Basic and acidic residues" evidence="1">
    <location>
        <begin position="385"/>
        <end position="405"/>
    </location>
</feature>
<dbReference type="Proteomes" id="UP001239445">
    <property type="component" value="Unassembled WGS sequence"/>
</dbReference>
<evidence type="ECO:0008006" key="4">
    <source>
        <dbReference type="Google" id="ProtNLM"/>
    </source>
</evidence>
<accession>A0AAJ0B641</accession>
<feature type="compositionally biased region" description="Gly residues" evidence="1">
    <location>
        <begin position="531"/>
        <end position="541"/>
    </location>
</feature>
<gene>
    <name evidence="2" type="ORF">QBC47DRAFT_56632</name>
</gene>
<reference evidence="2" key="1">
    <citation type="submission" date="2023-06" db="EMBL/GenBank/DDBJ databases">
        <title>Genome-scale phylogeny and comparative genomics of the fungal order Sordariales.</title>
        <authorList>
            <consortium name="Lawrence Berkeley National Laboratory"/>
            <person name="Hensen N."/>
            <person name="Bonometti L."/>
            <person name="Westerberg I."/>
            <person name="Brannstrom I.O."/>
            <person name="Guillou S."/>
            <person name="Cros-Aarteil S."/>
            <person name="Calhoun S."/>
            <person name="Haridas S."/>
            <person name="Kuo A."/>
            <person name="Mondo S."/>
            <person name="Pangilinan J."/>
            <person name="Riley R."/>
            <person name="Labutti K."/>
            <person name="Andreopoulos B."/>
            <person name="Lipzen A."/>
            <person name="Chen C."/>
            <person name="Yanf M."/>
            <person name="Daum C."/>
            <person name="Ng V."/>
            <person name="Clum A."/>
            <person name="Steindorff A."/>
            <person name="Ohm R."/>
            <person name="Martin F."/>
            <person name="Silar P."/>
            <person name="Natvig D."/>
            <person name="Lalanne C."/>
            <person name="Gautier V."/>
            <person name="Ament-Velasquez S.L."/>
            <person name="Kruys A."/>
            <person name="Hutchinson M.I."/>
            <person name="Powell A.J."/>
            <person name="Barry K."/>
            <person name="Miller A.N."/>
            <person name="Grigoriev I.V."/>
            <person name="Debuchy R."/>
            <person name="Gladieux P."/>
            <person name="Thoren M.H."/>
            <person name="Johannesson H."/>
        </authorList>
    </citation>
    <scope>NUCLEOTIDE SEQUENCE</scope>
    <source>
        <strain evidence="2">PSN4</strain>
    </source>
</reference>
<evidence type="ECO:0000256" key="1">
    <source>
        <dbReference type="SAM" id="MobiDB-lite"/>
    </source>
</evidence>
<proteinExistence type="predicted"/>
<comment type="caution">
    <text evidence="2">The sequence shown here is derived from an EMBL/GenBank/DDBJ whole genome shotgun (WGS) entry which is preliminary data.</text>
</comment>
<dbReference type="InterPro" id="IPR032710">
    <property type="entry name" value="NTF2-like_dom_sf"/>
</dbReference>
<feature type="compositionally biased region" description="Basic and acidic residues" evidence="1">
    <location>
        <begin position="367"/>
        <end position="376"/>
    </location>
</feature>
<name>A0AAJ0B641_9PEZI</name>
<feature type="compositionally biased region" description="Low complexity" evidence="1">
    <location>
        <begin position="427"/>
        <end position="440"/>
    </location>
</feature>
<evidence type="ECO:0000313" key="3">
    <source>
        <dbReference type="Proteomes" id="UP001239445"/>
    </source>
</evidence>
<dbReference type="EMBL" id="MU839839">
    <property type="protein sequence ID" value="KAK1752394.1"/>
    <property type="molecule type" value="Genomic_DNA"/>
</dbReference>
<evidence type="ECO:0000313" key="2">
    <source>
        <dbReference type="EMBL" id="KAK1752394.1"/>
    </source>
</evidence>
<dbReference type="SUPFAM" id="SSF54427">
    <property type="entry name" value="NTF2-like"/>
    <property type="match status" value="1"/>
</dbReference>
<protein>
    <recommendedName>
        <fullName evidence="4">NTF2-like protein</fullName>
    </recommendedName>
</protein>
<feature type="region of interest" description="Disordered" evidence="1">
    <location>
        <begin position="204"/>
        <end position="576"/>
    </location>
</feature>
<dbReference type="Gene3D" id="3.10.450.50">
    <property type="match status" value="1"/>
</dbReference>
<dbReference type="AlphaFoldDB" id="A0AAJ0B641"/>
<sequence>MALQAAYKQFLAAPSSSALAKDASLHYITSTTSYTGPTDIIKHLGALRAQIKNKKETVLSAVGGQNAVAAEIETSLEFVSSGGPYVPGLDDNFLTDRSVSFLVIHFVTFDAEGRIAQIRQTWDQGSLLKQLDVMGKSGRNWPIRDGKDQLTLVARCVKPTGAAPTPAEAVNRTRTNSTNIMRDPHASLTLFASREEVENAPVSVVSPYAGNRPRQRSFTEILGDEPEEETSPARGRERSMSPSKAIAPKIGAGKNYPPIRLFDTDEEAKPDLPPKVGAGKNFQPSRLFDSEEGAQPDTPEKPASPDKYVKPDPRKYTHFEFADGSDPQDAPKPSADQGPKPKTKRDPNWSFEDFTTPQKPPPRMLHKARDVRHWGTEENDVVEESPERKQPVVKGRRDAEAHFEFVDDGPEPTEPRAAGRPRGSAHNNGLGLYENNLYNEDGSAPTPGPPPLGNITNLGGRRKDFETHFVVSDESPEPGNGVGADANAKIGDDRKKAVRMMESNWSTYDKSPAQKENNPLSTKGVDERGIAIGGDGMGGKKGTNRDWLFGDDIGKTVRNVPGKQQKGGNPDSFWDF</sequence>
<feature type="compositionally biased region" description="Basic and acidic residues" evidence="1">
    <location>
        <begin position="298"/>
        <end position="321"/>
    </location>
</feature>
<keyword evidence="3" id="KW-1185">Reference proteome</keyword>
<organism evidence="2 3">
    <name type="scientific">Echria macrotheca</name>
    <dbReference type="NCBI Taxonomy" id="438768"/>
    <lineage>
        <taxon>Eukaryota</taxon>
        <taxon>Fungi</taxon>
        <taxon>Dikarya</taxon>
        <taxon>Ascomycota</taxon>
        <taxon>Pezizomycotina</taxon>
        <taxon>Sordariomycetes</taxon>
        <taxon>Sordariomycetidae</taxon>
        <taxon>Sordariales</taxon>
        <taxon>Schizotheciaceae</taxon>
        <taxon>Echria</taxon>
    </lineage>
</organism>
<feature type="compositionally biased region" description="Polar residues" evidence="1">
    <location>
        <begin position="503"/>
        <end position="521"/>
    </location>
</feature>